<sequence>MYYYFIIALQGYCLYHCFVNRNQFYWYFVILFIPLLGSLLYLFLYVFQKQDIGKVQEGLTAVINPTKKIADLEKKLDFSDTFENRVALADAYLGSEQYERAIELYKSSLKGTFEKDYYANSNLIEALYYSEQYTEVIAKIKVIEDSPRFKKSKAMFLYGLALEKTGDIAMAETLLEQFNAPYSRYQERLGLAKFYIRNGQTEKARTILNDISTESVGMSKPSYKLHQEYIKKAKEMLATGL</sequence>
<evidence type="ECO:0000313" key="3">
    <source>
        <dbReference type="Proteomes" id="UP001166021"/>
    </source>
</evidence>
<gene>
    <name evidence="2" type="ORF">HPE56_18535</name>
</gene>
<evidence type="ECO:0000256" key="1">
    <source>
        <dbReference type="SAM" id="Phobius"/>
    </source>
</evidence>
<dbReference type="InterPro" id="IPR011990">
    <property type="entry name" value="TPR-like_helical_dom_sf"/>
</dbReference>
<comment type="caution">
    <text evidence="2">The sequence shown here is derived from an EMBL/GenBank/DDBJ whole genome shotgun (WGS) entry which is preliminary data.</text>
</comment>
<dbReference type="RefSeq" id="WP_188245234.1">
    <property type="nucleotide sequence ID" value="NZ_JABTCF010000015.1"/>
</dbReference>
<dbReference type="PIRSF" id="PIRSF030959">
    <property type="entry name" value="UCP030959"/>
    <property type="match status" value="1"/>
</dbReference>
<keyword evidence="1" id="KW-1133">Transmembrane helix</keyword>
<dbReference type="Proteomes" id="UP001166021">
    <property type="component" value="Unassembled WGS sequence"/>
</dbReference>
<reference evidence="2" key="1">
    <citation type="submission" date="2020-05" db="EMBL/GenBank/DDBJ databases">
        <title>The draft genome sequence of Maribacter sp. ANRC-HE7.</title>
        <authorList>
            <person name="Mu L."/>
        </authorList>
    </citation>
    <scope>NUCLEOTIDE SEQUENCE</scope>
    <source>
        <strain evidence="2">ANRC-HE7</strain>
    </source>
</reference>
<proteinExistence type="predicted"/>
<protein>
    <recommendedName>
        <fullName evidence="4">Tetratricopeptide repeat-containing protein</fullName>
    </recommendedName>
</protein>
<dbReference type="Gene3D" id="1.25.40.10">
    <property type="entry name" value="Tetratricopeptide repeat domain"/>
    <property type="match status" value="1"/>
</dbReference>
<keyword evidence="1" id="KW-0472">Membrane</keyword>
<evidence type="ECO:0008006" key="4">
    <source>
        <dbReference type="Google" id="ProtNLM"/>
    </source>
</evidence>
<dbReference type="InterPro" id="IPR014562">
    <property type="entry name" value="UCP030959_TPR_rpt-cont"/>
</dbReference>
<accession>A0ABR7V4T4</accession>
<name>A0ABR7V4T4_9FLAO</name>
<evidence type="ECO:0000313" key="2">
    <source>
        <dbReference type="EMBL" id="MBD0779799.1"/>
    </source>
</evidence>
<organism evidence="2 3">
    <name type="scientific">Maribacter aquimaris</name>
    <dbReference type="NCBI Taxonomy" id="2737171"/>
    <lineage>
        <taxon>Bacteria</taxon>
        <taxon>Pseudomonadati</taxon>
        <taxon>Bacteroidota</taxon>
        <taxon>Flavobacteriia</taxon>
        <taxon>Flavobacteriales</taxon>
        <taxon>Flavobacteriaceae</taxon>
        <taxon>Maribacter</taxon>
    </lineage>
</organism>
<keyword evidence="3" id="KW-1185">Reference proteome</keyword>
<keyword evidence="1" id="KW-0812">Transmembrane</keyword>
<dbReference type="SUPFAM" id="SSF48452">
    <property type="entry name" value="TPR-like"/>
    <property type="match status" value="1"/>
</dbReference>
<dbReference type="EMBL" id="JABTCF010000015">
    <property type="protein sequence ID" value="MBD0779799.1"/>
    <property type="molecule type" value="Genomic_DNA"/>
</dbReference>
<feature type="transmembrane region" description="Helical" evidence="1">
    <location>
        <begin position="24"/>
        <end position="47"/>
    </location>
</feature>